<comment type="caution">
    <text evidence="1">The sequence shown here is derived from an EMBL/GenBank/DDBJ whole genome shotgun (WGS) entry which is preliminary data.</text>
</comment>
<reference evidence="1 2" key="1">
    <citation type="journal article" date="2020" name="Genomics">
        <title>Complete, high-quality genomes from long-read metagenomic sequencing of two wolf lichen thalli reveals enigmatic genome architecture.</title>
        <authorList>
            <person name="McKenzie S.K."/>
            <person name="Walston R.F."/>
            <person name="Allen J.L."/>
        </authorList>
    </citation>
    <scope>NUCLEOTIDE SEQUENCE [LARGE SCALE GENOMIC DNA]</scope>
    <source>
        <strain evidence="1">WasteWater2</strain>
    </source>
</reference>
<organism evidence="1 2">
    <name type="scientific">Letharia columbiana</name>
    <dbReference type="NCBI Taxonomy" id="112416"/>
    <lineage>
        <taxon>Eukaryota</taxon>
        <taxon>Fungi</taxon>
        <taxon>Dikarya</taxon>
        <taxon>Ascomycota</taxon>
        <taxon>Pezizomycotina</taxon>
        <taxon>Lecanoromycetes</taxon>
        <taxon>OSLEUM clade</taxon>
        <taxon>Lecanoromycetidae</taxon>
        <taxon>Lecanorales</taxon>
        <taxon>Lecanorineae</taxon>
        <taxon>Parmeliaceae</taxon>
        <taxon>Letharia</taxon>
    </lineage>
</organism>
<accession>A0A8H6FVU3</accession>
<gene>
    <name evidence="1" type="ORF">HO173_005935</name>
</gene>
<proteinExistence type="predicted"/>
<dbReference type="EMBL" id="JACCJC010000022">
    <property type="protein sequence ID" value="KAF6235740.1"/>
    <property type="molecule type" value="Genomic_DNA"/>
</dbReference>
<keyword evidence="2" id="KW-1185">Reference proteome</keyword>
<dbReference type="AlphaFoldDB" id="A0A8H6FVU3"/>
<dbReference type="RefSeq" id="XP_037165107.1">
    <property type="nucleotide sequence ID" value="XM_037307847.1"/>
</dbReference>
<dbReference type="GeneID" id="59287596"/>
<dbReference type="OrthoDB" id="5431250at2759"/>
<sequence>MPSKILTDLAPELLIQILKSSDNFADVTSLSSSSRKMFIVWKMNIDTICEAILPRTIDCFEQACGLLAAQERAEGEEHSVFGYQSAVDRTRWVLQDADLAARALVHFEKHAFYYCSLAADRSFGRDTLSATERTEFLRAHYRASTLATLSKEPLPSGLLSTWNLLDLEQVKDVVEWIVIYGDQDEKLDLGLGYCDHGLGRQATGGRPSLNDWKKVQGSLAYLKMDLYGLQLKTNMERHFRFLFNSFLIYDDCRPDFKYSRGEWLQDLLPLVQQQGIHCNIRYKLSEA</sequence>
<protein>
    <submittedName>
        <fullName evidence="1">Uncharacterized protein</fullName>
    </submittedName>
</protein>
<name>A0A8H6FVU3_9LECA</name>
<evidence type="ECO:0000313" key="2">
    <source>
        <dbReference type="Proteomes" id="UP000578531"/>
    </source>
</evidence>
<evidence type="ECO:0000313" key="1">
    <source>
        <dbReference type="EMBL" id="KAF6235740.1"/>
    </source>
</evidence>
<dbReference type="Proteomes" id="UP000578531">
    <property type="component" value="Unassembled WGS sequence"/>
</dbReference>